<sequence length="40" mass="4719">MEYYDLSKELTSIISSPCSQLKFIQKTEKYKNLAEKFNIS</sequence>
<dbReference type="PATRIC" id="fig|1359164.3.peg.386"/>
<protein>
    <submittedName>
        <fullName evidence="1">Uncharacterized protein</fullName>
    </submittedName>
</protein>
<organism evidence="1 2">
    <name type="scientific">Rickettsia amblyommatis str. Ac/Pa</name>
    <dbReference type="NCBI Taxonomy" id="1359164"/>
    <lineage>
        <taxon>Bacteria</taxon>
        <taxon>Pseudomonadati</taxon>
        <taxon>Pseudomonadota</taxon>
        <taxon>Alphaproteobacteria</taxon>
        <taxon>Rickettsiales</taxon>
        <taxon>Rickettsiaceae</taxon>
        <taxon>Rickettsieae</taxon>
        <taxon>Rickettsia</taxon>
        <taxon>spotted fever group</taxon>
    </lineage>
</organism>
<gene>
    <name evidence="1" type="ORF">APHACPA_0390</name>
</gene>
<comment type="caution">
    <text evidence="1">The sequence shown here is derived from an EMBL/GenBank/DDBJ whole genome shotgun (WGS) entry which is preliminary data.</text>
</comment>
<name>A0A0F3N035_RICAM</name>
<evidence type="ECO:0000313" key="1">
    <source>
        <dbReference type="EMBL" id="KJV61385.1"/>
    </source>
</evidence>
<keyword evidence="2" id="KW-1185">Reference proteome</keyword>
<dbReference type="Proteomes" id="UP000033556">
    <property type="component" value="Unassembled WGS sequence"/>
</dbReference>
<proteinExistence type="predicted"/>
<dbReference type="EMBL" id="LANR01000001">
    <property type="protein sequence ID" value="KJV61385.1"/>
    <property type="molecule type" value="Genomic_DNA"/>
</dbReference>
<reference evidence="1 2" key="1">
    <citation type="submission" date="2015-01" db="EMBL/GenBank/DDBJ databases">
        <title>Genome Sequencing of Rickettsiales.</title>
        <authorList>
            <person name="Daugherty S.C."/>
            <person name="Su Q."/>
            <person name="Abolude K."/>
            <person name="Beier-Sexton M."/>
            <person name="Carlyon J.A."/>
            <person name="Carter R."/>
            <person name="Day N.P."/>
            <person name="Dumler S.J."/>
            <person name="Dyachenko V."/>
            <person name="Godinez A."/>
            <person name="Kurtti T.J."/>
            <person name="Lichay M."/>
            <person name="Mullins K.E."/>
            <person name="Ott S."/>
            <person name="Pappas-Brown V."/>
            <person name="Paris D.H."/>
            <person name="Patel P."/>
            <person name="Richards A.L."/>
            <person name="Sadzewicz L."/>
            <person name="Sears K."/>
            <person name="Seidman D."/>
            <person name="Sengamalay N."/>
            <person name="Stenos J."/>
            <person name="Tallon L.J."/>
            <person name="Vincent G."/>
            <person name="Fraser C.M."/>
            <person name="Munderloh U."/>
            <person name="Dunning-Hotopp J.C."/>
        </authorList>
    </citation>
    <scope>NUCLEOTIDE SEQUENCE [LARGE SCALE GENOMIC DNA]</scope>
    <source>
        <strain evidence="1 2">Ac/Pa</strain>
    </source>
</reference>
<accession>A0A0F3N035</accession>
<dbReference type="AlphaFoldDB" id="A0A0F3N035"/>
<evidence type="ECO:0000313" key="2">
    <source>
        <dbReference type="Proteomes" id="UP000033556"/>
    </source>
</evidence>